<proteinExistence type="predicted"/>
<evidence type="ECO:0000313" key="2">
    <source>
        <dbReference type="Proteomes" id="UP000281261"/>
    </source>
</evidence>
<organism evidence="1 2">
    <name type="scientific">candidate division Kazan bacterium</name>
    <dbReference type="NCBI Taxonomy" id="2202143"/>
    <lineage>
        <taxon>Bacteria</taxon>
        <taxon>Bacteria division Kazan-3B-28</taxon>
    </lineage>
</organism>
<comment type="caution">
    <text evidence="1">The sequence shown here is derived from an EMBL/GenBank/DDBJ whole genome shotgun (WGS) entry which is preliminary data.</text>
</comment>
<dbReference type="AlphaFoldDB" id="A0A420ZBF6"/>
<accession>A0A420ZBF6</accession>
<reference evidence="1 2" key="1">
    <citation type="submission" date="2018-06" db="EMBL/GenBank/DDBJ databases">
        <title>Extensive metabolic versatility and redundancy in microbially diverse, dynamic hydrothermal sediments.</title>
        <authorList>
            <person name="Dombrowski N."/>
            <person name="Teske A."/>
            <person name="Baker B.J."/>
        </authorList>
    </citation>
    <scope>NUCLEOTIDE SEQUENCE [LARGE SCALE GENOMIC DNA]</scope>
    <source>
        <strain evidence="1">B79_G16</strain>
    </source>
</reference>
<gene>
    <name evidence="1" type="ORF">DRH29_04890</name>
</gene>
<protein>
    <submittedName>
        <fullName evidence="1">Uncharacterized protein</fullName>
    </submittedName>
</protein>
<dbReference type="EMBL" id="QMNG01000069">
    <property type="protein sequence ID" value="RLC36279.1"/>
    <property type="molecule type" value="Genomic_DNA"/>
</dbReference>
<sequence length="138" mass="16047">MKVEIDERIIQALKRACETNGLDMPEDWAETINELLREKSRRTSDPKYLTNLILEAFKLFCPYCRIKMFKVATASEVAIEELWKEKISSSDTMAFFACPKCKSLFFYSYELGYQFRRLGEITEEFAAMILTAKLGEAK</sequence>
<evidence type="ECO:0000313" key="1">
    <source>
        <dbReference type="EMBL" id="RLC36279.1"/>
    </source>
</evidence>
<dbReference type="Proteomes" id="UP000281261">
    <property type="component" value="Unassembled WGS sequence"/>
</dbReference>
<name>A0A420ZBF6_UNCK3</name>